<dbReference type="STRING" id="1770053.SAMN05216551_108115"/>
<sequence>MLRGFTVLLLLLCAGEAASHALHLPVPGAVVGMALALGLLIWRPRLAGVVEGAADLLIRHLSLLFVPAGVGVVAIASGLSGEWPAIIVTLLVSATLAMLVTAGCTVATARWLARRAPDAAADTPTAAAASTKVTPSPQPSAADTPSTVSAPVANRPASKGADAAPTDKAHRQ</sequence>
<evidence type="ECO:0000256" key="3">
    <source>
        <dbReference type="ARBA" id="ARBA00022692"/>
    </source>
</evidence>
<feature type="transmembrane region" description="Helical" evidence="7">
    <location>
        <begin position="27"/>
        <end position="44"/>
    </location>
</feature>
<feature type="transmembrane region" description="Helical" evidence="7">
    <location>
        <begin position="85"/>
        <end position="107"/>
    </location>
</feature>
<dbReference type="Pfam" id="PF03788">
    <property type="entry name" value="LrgA"/>
    <property type="match status" value="1"/>
</dbReference>
<keyword evidence="4 7" id="KW-1133">Transmembrane helix</keyword>
<keyword evidence="2" id="KW-1003">Cell membrane</keyword>
<proteinExistence type="predicted"/>
<dbReference type="GO" id="GO:0005886">
    <property type="term" value="C:plasma membrane"/>
    <property type="evidence" value="ECO:0007669"/>
    <property type="project" value="UniProtKB-SubCell"/>
</dbReference>
<dbReference type="AlphaFoldDB" id="A0A1H2PRH9"/>
<evidence type="ECO:0000256" key="4">
    <source>
        <dbReference type="ARBA" id="ARBA00022989"/>
    </source>
</evidence>
<reference evidence="9" key="1">
    <citation type="submission" date="2016-09" db="EMBL/GenBank/DDBJ databases">
        <authorList>
            <person name="Varghese N."/>
            <person name="Submissions S."/>
        </authorList>
    </citation>
    <scope>NUCLEOTIDE SEQUENCE [LARGE SCALE GENOMIC DNA]</scope>
    <source>
        <strain evidence="9">JS23</strain>
    </source>
</reference>
<keyword evidence="9" id="KW-1185">Reference proteome</keyword>
<feature type="region of interest" description="Disordered" evidence="6">
    <location>
        <begin position="122"/>
        <end position="172"/>
    </location>
</feature>
<dbReference type="PANTHER" id="PTHR33931:SF2">
    <property type="entry name" value="HOLIN-LIKE PROTEIN CIDA"/>
    <property type="match status" value="1"/>
</dbReference>
<accession>A0A1H2PRH9</accession>
<evidence type="ECO:0000256" key="1">
    <source>
        <dbReference type="ARBA" id="ARBA00004651"/>
    </source>
</evidence>
<dbReference type="PANTHER" id="PTHR33931">
    <property type="entry name" value="HOLIN-LIKE PROTEIN CIDA-RELATED"/>
    <property type="match status" value="1"/>
</dbReference>
<organism evidence="8 9">
    <name type="scientific">Chitinasiproducens palmae</name>
    <dbReference type="NCBI Taxonomy" id="1770053"/>
    <lineage>
        <taxon>Bacteria</taxon>
        <taxon>Pseudomonadati</taxon>
        <taxon>Pseudomonadota</taxon>
        <taxon>Betaproteobacteria</taxon>
        <taxon>Burkholderiales</taxon>
        <taxon>Burkholderiaceae</taxon>
        <taxon>Chitinasiproducens</taxon>
    </lineage>
</organism>
<evidence type="ECO:0000256" key="2">
    <source>
        <dbReference type="ARBA" id="ARBA00022475"/>
    </source>
</evidence>
<evidence type="ECO:0000313" key="9">
    <source>
        <dbReference type="Proteomes" id="UP000243719"/>
    </source>
</evidence>
<dbReference type="EMBL" id="FNLO01000008">
    <property type="protein sequence ID" value="SDV49475.1"/>
    <property type="molecule type" value="Genomic_DNA"/>
</dbReference>
<dbReference type="InterPro" id="IPR005538">
    <property type="entry name" value="LrgA/CidA"/>
</dbReference>
<evidence type="ECO:0000313" key="8">
    <source>
        <dbReference type="EMBL" id="SDV49475.1"/>
    </source>
</evidence>
<evidence type="ECO:0000256" key="5">
    <source>
        <dbReference type="ARBA" id="ARBA00023136"/>
    </source>
</evidence>
<feature type="transmembrane region" description="Helical" evidence="7">
    <location>
        <begin position="56"/>
        <end position="79"/>
    </location>
</feature>
<dbReference type="RefSeq" id="WP_091909556.1">
    <property type="nucleotide sequence ID" value="NZ_FNLO01000008.1"/>
</dbReference>
<name>A0A1H2PRH9_9BURK</name>
<protein>
    <submittedName>
        <fullName evidence="8">Holin-like protein</fullName>
    </submittedName>
</protein>
<comment type="subcellular location">
    <subcellularLocation>
        <location evidence="1">Cell membrane</location>
        <topology evidence="1">Multi-pass membrane protein</topology>
    </subcellularLocation>
</comment>
<dbReference type="Proteomes" id="UP000243719">
    <property type="component" value="Unassembled WGS sequence"/>
</dbReference>
<dbReference type="OrthoDB" id="385012at2"/>
<keyword evidence="5 7" id="KW-0472">Membrane</keyword>
<evidence type="ECO:0000256" key="6">
    <source>
        <dbReference type="SAM" id="MobiDB-lite"/>
    </source>
</evidence>
<keyword evidence="3 7" id="KW-0812">Transmembrane</keyword>
<evidence type="ECO:0000256" key="7">
    <source>
        <dbReference type="SAM" id="Phobius"/>
    </source>
</evidence>
<feature type="compositionally biased region" description="Polar residues" evidence="6">
    <location>
        <begin position="131"/>
        <end position="149"/>
    </location>
</feature>
<gene>
    <name evidence="8" type="ORF">SAMN05216551_108115</name>
</gene>